<dbReference type="EMBL" id="FMZE01000001">
    <property type="protein sequence ID" value="SDC20441.1"/>
    <property type="molecule type" value="Genomic_DNA"/>
</dbReference>
<keyword evidence="3" id="KW-0274">FAD</keyword>
<dbReference type="SUPFAM" id="SSF51905">
    <property type="entry name" value="FAD/NAD(P)-binding domain"/>
    <property type="match status" value="1"/>
</dbReference>
<keyword evidence="4" id="KW-0560">Oxidoreductase</keyword>
<dbReference type="STRING" id="530584.SAMN05421630_101804"/>
<keyword evidence="6" id="KW-1185">Reference proteome</keyword>
<dbReference type="GO" id="GO:0004174">
    <property type="term" value="F:electron-transferring-flavoprotein dehydrogenase activity"/>
    <property type="evidence" value="ECO:0007669"/>
    <property type="project" value="TreeGrafter"/>
</dbReference>
<dbReference type="KEGG" id="pmad:BAY61_12130"/>
<keyword evidence="2" id="KW-0285">Flavoprotein</keyword>
<dbReference type="GO" id="GO:0005737">
    <property type="term" value="C:cytoplasm"/>
    <property type="evidence" value="ECO:0007669"/>
    <property type="project" value="TreeGrafter"/>
</dbReference>
<dbReference type="Proteomes" id="UP000199494">
    <property type="component" value="Unassembled WGS sequence"/>
</dbReference>
<proteinExistence type="inferred from homology"/>
<dbReference type="PRINTS" id="PR00368">
    <property type="entry name" value="FADPNR"/>
</dbReference>
<name>A0A222VP42_9PSEU</name>
<dbReference type="AlphaFoldDB" id="A0A222VP42"/>
<dbReference type="Gene3D" id="3.50.50.100">
    <property type="match status" value="1"/>
</dbReference>
<evidence type="ECO:0000256" key="4">
    <source>
        <dbReference type="ARBA" id="ARBA00023002"/>
    </source>
</evidence>
<evidence type="ECO:0000256" key="2">
    <source>
        <dbReference type="ARBA" id="ARBA00022630"/>
    </source>
</evidence>
<dbReference type="GO" id="GO:0050660">
    <property type="term" value="F:flavin adenine dinucleotide binding"/>
    <property type="evidence" value="ECO:0007669"/>
    <property type="project" value="TreeGrafter"/>
</dbReference>
<evidence type="ECO:0000256" key="3">
    <source>
        <dbReference type="ARBA" id="ARBA00022827"/>
    </source>
</evidence>
<gene>
    <name evidence="5" type="ORF">SAMN05421630_101804</name>
</gene>
<dbReference type="RefSeq" id="WP_091797166.1">
    <property type="nucleotide sequence ID" value="NZ_CP016353.1"/>
</dbReference>
<dbReference type="InterPro" id="IPR036188">
    <property type="entry name" value="FAD/NAD-bd_sf"/>
</dbReference>
<organism evidence="5 6">
    <name type="scientific">Prauserella marina</name>
    <dbReference type="NCBI Taxonomy" id="530584"/>
    <lineage>
        <taxon>Bacteria</taxon>
        <taxon>Bacillati</taxon>
        <taxon>Actinomycetota</taxon>
        <taxon>Actinomycetes</taxon>
        <taxon>Pseudonocardiales</taxon>
        <taxon>Pseudonocardiaceae</taxon>
        <taxon>Prauserella</taxon>
    </lineage>
</organism>
<evidence type="ECO:0000313" key="6">
    <source>
        <dbReference type="Proteomes" id="UP000199494"/>
    </source>
</evidence>
<evidence type="ECO:0000313" key="5">
    <source>
        <dbReference type="EMBL" id="SDC20441.1"/>
    </source>
</evidence>
<accession>A0A222VP42</accession>
<dbReference type="PANTHER" id="PTHR43735:SF3">
    <property type="entry name" value="FERROPTOSIS SUPPRESSOR PROTEIN 1"/>
    <property type="match status" value="1"/>
</dbReference>
<reference evidence="5 6" key="1">
    <citation type="submission" date="2016-10" db="EMBL/GenBank/DDBJ databases">
        <authorList>
            <person name="de Groot N.N."/>
        </authorList>
    </citation>
    <scope>NUCLEOTIDE SEQUENCE [LARGE SCALE GENOMIC DNA]</scope>
    <source>
        <strain evidence="5 6">CGMCC 4.5506</strain>
    </source>
</reference>
<dbReference type="PANTHER" id="PTHR43735">
    <property type="entry name" value="APOPTOSIS-INDUCING FACTOR 1"/>
    <property type="match status" value="1"/>
</dbReference>
<comment type="similarity">
    <text evidence="1">Belongs to the FAD-dependent oxidoreductase family.</text>
</comment>
<dbReference type="InterPro" id="IPR023753">
    <property type="entry name" value="FAD/NAD-binding_dom"/>
</dbReference>
<evidence type="ECO:0000256" key="1">
    <source>
        <dbReference type="ARBA" id="ARBA00006442"/>
    </source>
</evidence>
<protein>
    <submittedName>
        <fullName evidence="5">NADH dehydrogenase, FAD-containing subunit</fullName>
    </submittedName>
</protein>
<sequence>MKGTVAVIGGGYGGAAAAKALDEHAHVVLIDPKDTFVHSAGSLRALVEPRWADNIFLPYDTLLANGTVIHDRAARVDPGGVTLASGERVEADFLVVATGSSYPFPAKMDTDVAGDALARLRATHAELATADRVLLVGAGPVGLELAGEVKAVWPGKSVTIVDPATELLPGFLPELREELERQLAGLGIDLRMGTKLLERPSVPPATAKTFAAATSEGELWADIWFRCHGVRPNNDFLGGQLAAARTPQGQLAVTGTLNVTGFGNVYALGDITDVAEPKMAAGAMAHAEVIAENIAATIHGERPRAHYRPDETRSILLPLGPHGGVGQIPSENGAALLPAETVREYKGKDLLVDRFRELFGVS</sequence>
<dbReference type="Pfam" id="PF07992">
    <property type="entry name" value="Pyr_redox_2"/>
    <property type="match status" value="1"/>
</dbReference>
<dbReference type="OrthoDB" id="3248171at2"/>